<evidence type="ECO:0008006" key="3">
    <source>
        <dbReference type="Google" id="ProtNLM"/>
    </source>
</evidence>
<sequence length="173" mass="20187">MAEENTWQTLTGYDDYEILAEEPHTIRKKSDKSIPSMHIGYGKWMIILNYNIEPYDRVLANHFISNHRKSYYVRHKNKNDLDNRIDNLYWVQDITQQPAIYESSKDQAKPEAKPVLKEQTIQNISDLTEPPEFKQQIIQADGSSLETEGLSEAKEASQRLVIKIQLMQIHLQA</sequence>
<reference evidence="1 2" key="1">
    <citation type="submission" date="2019-03" db="EMBL/GenBank/DDBJ databases">
        <title>Single cell metagenomics reveals metabolic interactions within the superorganism composed of flagellate Streblomastix strix and complex community of Bacteroidetes bacteria on its surface.</title>
        <authorList>
            <person name="Treitli S.C."/>
            <person name="Kolisko M."/>
            <person name="Husnik F."/>
            <person name="Keeling P."/>
            <person name="Hampl V."/>
        </authorList>
    </citation>
    <scope>NUCLEOTIDE SEQUENCE [LARGE SCALE GENOMIC DNA]</scope>
    <source>
        <strain evidence="1">ST1C</strain>
    </source>
</reference>
<evidence type="ECO:0000313" key="2">
    <source>
        <dbReference type="Proteomes" id="UP000324800"/>
    </source>
</evidence>
<dbReference type="Proteomes" id="UP000324800">
    <property type="component" value="Unassembled WGS sequence"/>
</dbReference>
<evidence type="ECO:0000313" key="1">
    <source>
        <dbReference type="EMBL" id="KAA6367268.1"/>
    </source>
</evidence>
<dbReference type="EMBL" id="SNRW01018510">
    <property type="protein sequence ID" value="KAA6367268.1"/>
    <property type="molecule type" value="Genomic_DNA"/>
</dbReference>
<comment type="caution">
    <text evidence="1">The sequence shown here is derived from an EMBL/GenBank/DDBJ whole genome shotgun (WGS) entry which is preliminary data.</text>
</comment>
<accession>A0A5J4UA44</accession>
<gene>
    <name evidence="1" type="ORF">EZS28_037205</name>
</gene>
<dbReference type="Gene3D" id="3.90.75.20">
    <property type="match status" value="1"/>
</dbReference>
<dbReference type="SUPFAM" id="SSF54060">
    <property type="entry name" value="His-Me finger endonucleases"/>
    <property type="match status" value="1"/>
</dbReference>
<dbReference type="AlphaFoldDB" id="A0A5J4UA44"/>
<dbReference type="InterPro" id="IPR044925">
    <property type="entry name" value="His-Me_finger_sf"/>
</dbReference>
<organism evidence="1 2">
    <name type="scientific">Streblomastix strix</name>
    <dbReference type="NCBI Taxonomy" id="222440"/>
    <lineage>
        <taxon>Eukaryota</taxon>
        <taxon>Metamonada</taxon>
        <taxon>Preaxostyla</taxon>
        <taxon>Oxymonadida</taxon>
        <taxon>Streblomastigidae</taxon>
        <taxon>Streblomastix</taxon>
    </lineage>
</organism>
<protein>
    <recommendedName>
        <fullName evidence="3">HNH nuclease domain-containing protein</fullName>
    </recommendedName>
</protein>
<proteinExistence type="predicted"/>
<name>A0A5J4UA44_9EUKA</name>